<feature type="domain" description="HD/PDEase" evidence="1">
    <location>
        <begin position="95"/>
        <end position="214"/>
    </location>
</feature>
<dbReference type="CDD" id="cd00077">
    <property type="entry name" value="HDc"/>
    <property type="match status" value="1"/>
</dbReference>
<gene>
    <name evidence="2" type="ORF">TRIP_B10122</name>
</gene>
<dbReference type="SMART" id="SM00471">
    <property type="entry name" value="HDc"/>
    <property type="match status" value="1"/>
</dbReference>
<dbReference type="EMBL" id="UPXX01000001">
    <property type="protein sequence ID" value="VBB41394.1"/>
    <property type="molecule type" value="Genomic_DNA"/>
</dbReference>
<dbReference type="Gene3D" id="1.10.3210.10">
    <property type="entry name" value="Hypothetical protein af1432"/>
    <property type="match status" value="1"/>
</dbReference>
<dbReference type="AlphaFoldDB" id="A0A653A081"/>
<name>A0A653A081_UNCDX</name>
<dbReference type="SUPFAM" id="SSF109604">
    <property type="entry name" value="HD-domain/PDEase-like"/>
    <property type="match status" value="1"/>
</dbReference>
<organism evidence="2">
    <name type="scientific">Uncultured Desulfatiglans sp</name>
    <dbReference type="NCBI Taxonomy" id="1748965"/>
    <lineage>
        <taxon>Bacteria</taxon>
        <taxon>Pseudomonadati</taxon>
        <taxon>Thermodesulfobacteriota</taxon>
        <taxon>Desulfobacteria</taxon>
        <taxon>Desulfatiglandales</taxon>
        <taxon>Desulfatiglandaceae</taxon>
        <taxon>Desulfatiglans</taxon>
        <taxon>environmental samples</taxon>
    </lineage>
</organism>
<reference evidence="2" key="1">
    <citation type="submission" date="2018-07" db="EMBL/GenBank/DDBJ databases">
        <authorList>
            <consortium name="Genoscope - CEA"/>
            <person name="William W."/>
        </authorList>
    </citation>
    <scope>NUCLEOTIDE SEQUENCE</scope>
    <source>
        <strain evidence="2">IK1</strain>
    </source>
</reference>
<dbReference type="Pfam" id="PF01966">
    <property type="entry name" value="HD"/>
    <property type="match status" value="1"/>
</dbReference>
<dbReference type="InterPro" id="IPR006674">
    <property type="entry name" value="HD_domain"/>
</dbReference>
<evidence type="ECO:0000259" key="1">
    <source>
        <dbReference type="SMART" id="SM00471"/>
    </source>
</evidence>
<accession>A0A653A081</accession>
<sequence>MKCPGQDSRYWKPGAIFEAKCPECGNTVEFFKDDTTRLCKACGHRMLNPNMDFGCAAYCRYAEQCIGNLPPELLAQKENLLKDRVAIEMKRYFKRDFKRIGHAGRVARYAERIGKEEAGNLAVILSAAYLHDVGIKVSEEKHPGESARDHEEEGVPVARGILEGLGAREELIEEVCDIIAHHHHPRAEEDIEFKCVYDADLIANLEEKHKEEPLTEAELERTIADRFYTGSGKALAREVLMGGQA</sequence>
<proteinExistence type="predicted"/>
<protein>
    <submittedName>
        <fullName evidence="2">HD domain protein</fullName>
    </submittedName>
</protein>
<evidence type="ECO:0000313" key="2">
    <source>
        <dbReference type="EMBL" id="VBB41394.1"/>
    </source>
</evidence>
<dbReference type="InterPro" id="IPR003607">
    <property type="entry name" value="HD/PDEase_dom"/>
</dbReference>